<dbReference type="OrthoDB" id="9780326at2"/>
<dbReference type="Gene3D" id="1.10.10.10">
    <property type="entry name" value="Winged helix-like DNA-binding domain superfamily/Winged helix DNA-binding domain"/>
    <property type="match status" value="1"/>
</dbReference>
<dbReference type="EMBL" id="JRNU01000047">
    <property type="protein sequence ID" value="KGF51171.1"/>
    <property type="molecule type" value="Genomic_DNA"/>
</dbReference>
<feature type="domain" description="RNA polymerase sigma factor 70 region 4 type 2" evidence="6">
    <location>
        <begin position="105"/>
        <end position="155"/>
    </location>
</feature>
<dbReference type="InterPro" id="IPR013249">
    <property type="entry name" value="RNA_pol_sigma70_r4_t2"/>
</dbReference>
<dbReference type="PANTHER" id="PTHR43133">
    <property type="entry name" value="RNA POLYMERASE ECF-TYPE SIGMA FACTO"/>
    <property type="match status" value="1"/>
</dbReference>
<dbReference type="SUPFAM" id="SSF88946">
    <property type="entry name" value="Sigma2 domain of RNA polymerase sigma factors"/>
    <property type="match status" value="1"/>
</dbReference>
<keyword evidence="2" id="KW-0805">Transcription regulation</keyword>
<dbReference type="InterPro" id="IPR007627">
    <property type="entry name" value="RNA_pol_sigma70_r2"/>
</dbReference>
<organism evidence="7 8">
    <name type="scientific">Prevotella amnii DNF00058</name>
    <dbReference type="NCBI Taxonomy" id="1401066"/>
    <lineage>
        <taxon>Bacteria</taxon>
        <taxon>Pseudomonadati</taxon>
        <taxon>Bacteroidota</taxon>
        <taxon>Bacteroidia</taxon>
        <taxon>Bacteroidales</taxon>
        <taxon>Prevotellaceae</taxon>
        <taxon>Prevotella</taxon>
    </lineage>
</organism>
<keyword evidence="8" id="KW-1185">Reference proteome</keyword>
<dbReference type="GO" id="GO:0003677">
    <property type="term" value="F:DNA binding"/>
    <property type="evidence" value="ECO:0007669"/>
    <property type="project" value="InterPro"/>
</dbReference>
<dbReference type="InterPro" id="IPR013325">
    <property type="entry name" value="RNA_pol_sigma_r2"/>
</dbReference>
<dbReference type="CDD" id="cd06171">
    <property type="entry name" value="Sigma70_r4"/>
    <property type="match status" value="1"/>
</dbReference>
<evidence type="ECO:0000259" key="6">
    <source>
        <dbReference type="Pfam" id="PF08281"/>
    </source>
</evidence>
<evidence type="ECO:0000259" key="5">
    <source>
        <dbReference type="Pfam" id="PF04542"/>
    </source>
</evidence>
<dbReference type="PANTHER" id="PTHR43133:SF45">
    <property type="entry name" value="RNA POLYMERASE ECF-TYPE SIGMA FACTOR"/>
    <property type="match status" value="1"/>
</dbReference>
<keyword evidence="4" id="KW-0804">Transcription</keyword>
<dbReference type="InterPro" id="IPR014284">
    <property type="entry name" value="RNA_pol_sigma-70_dom"/>
</dbReference>
<keyword evidence="3" id="KW-0731">Sigma factor</keyword>
<gene>
    <name evidence="7" type="ORF">HMPREF9302_08390</name>
</gene>
<name>A0A096AWS6_9BACT</name>
<feature type="domain" description="RNA polymerase sigma-70 region 2" evidence="5">
    <location>
        <begin position="13"/>
        <end position="80"/>
    </location>
</feature>
<dbReference type="RefSeq" id="WP_036856494.1">
    <property type="nucleotide sequence ID" value="NZ_JRNU01000047.1"/>
</dbReference>
<dbReference type="Pfam" id="PF08281">
    <property type="entry name" value="Sigma70_r4_2"/>
    <property type="match status" value="1"/>
</dbReference>
<evidence type="ECO:0000256" key="1">
    <source>
        <dbReference type="ARBA" id="ARBA00010641"/>
    </source>
</evidence>
<dbReference type="InterPro" id="IPR039425">
    <property type="entry name" value="RNA_pol_sigma-70-like"/>
</dbReference>
<reference evidence="7 8" key="1">
    <citation type="submission" date="2014-07" db="EMBL/GenBank/DDBJ databases">
        <authorList>
            <person name="McCorrison J."/>
            <person name="Sanka R."/>
            <person name="Torralba M."/>
            <person name="Gillis M."/>
            <person name="Haft D.H."/>
            <person name="Methe B."/>
            <person name="Sutton G."/>
            <person name="Nelson K.E."/>
        </authorList>
    </citation>
    <scope>NUCLEOTIDE SEQUENCE [LARGE SCALE GENOMIC DNA]</scope>
    <source>
        <strain evidence="7 8">DNF00058</strain>
    </source>
</reference>
<dbReference type="Pfam" id="PF04542">
    <property type="entry name" value="Sigma70_r2"/>
    <property type="match status" value="1"/>
</dbReference>
<dbReference type="InterPro" id="IPR013324">
    <property type="entry name" value="RNA_pol_sigma_r3/r4-like"/>
</dbReference>
<dbReference type="Proteomes" id="UP000029614">
    <property type="component" value="Unassembled WGS sequence"/>
</dbReference>
<dbReference type="GO" id="GO:0006352">
    <property type="term" value="P:DNA-templated transcription initiation"/>
    <property type="evidence" value="ECO:0007669"/>
    <property type="project" value="InterPro"/>
</dbReference>
<accession>A0A096AWS6</accession>
<evidence type="ECO:0000256" key="3">
    <source>
        <dbReference type="ARBA" id="ARBA00023082"/>
    </source>
</evidence>
<evidence type="ECO:0000313" key="7">
    <source>
        <dbReference type="EMBL" id="KGF51171.1"/>
    </source>
</evidence>
<evidence type="ECO:0000256" key="2">
    <source>
        <dbReference type="ARBA" id="ARBA00023015"/>
    </source>
</evidence>
<comment type="similarity">
    <text evidence="1">Belongs to the sigma-70 factor family. ECF subfamily.</text>
</comment>
<dbReference type="InterPro" id="IPR036388">
    <property type="entry name" value="WH-like_DNA-bd_sf"/>
</dbReference>
<comment type="caution">
    <text evidence="7">The sequence shown here is derived from an EMBL/GenBank/DDBJ whole genome shotgun (WGS) entry which is preliminary data.</text>
</comment>
<dbReference type="Gene3D" id="1.10.1740.10">
    <property type="match status" value="1"/>
</dbReference>
<dbReference type="AlphaFoldDB" id="A0A096AWS6"/>
<protein>
    <submittedName>
        <fullName evidence="7">RNA polymerase sigma70 factor</fullName>
    </submittedName>
</protein>
<dbReference type="GO" id="GO:0016987">
    <property type="term" value="F:sigma factor activity"/>
    <property type="evidence" value="ECO:0007669"/>
    <property type="project" value="UniProtKB-KW"/>
</dbReference>
<evidence type="ECO:0000256" key="4">
    <source>
        <dbReference type="ARBA" id="ARBA00023163"/>
    </source>
</evidence>
<dbReference type="NCBIfam" id="TIGR02937">
    <property type="entry name" value="sigma70-ECF"/>
    <property type="match status" value="1"/>
</dbReference>
<dbReference type="SUPFAM" id="SSF88659">
    <property type="entry name" value="Sigma3 and sigma4 domains of RNA polymerase sigma factors"/>
    <property type="match status" value="1"/>
</dbReference>
<evidence type="ECO:0000313" key="8">
    <source>
        <dbReference type="Proteomes" id="UP000029614"/>
    </source>
</evidence>
<sequence>MKSYQNENEFMFIVRKYKATIYTVCYMFSSNEAEIDDLFQEIMINIWKGLASFEGKSDIKTWIYRVALNTCITQDKKKKRQKTESLSMNISPFIDSDIDSKQVQALNHRISRLNPFDRAIVLLWLENMSYEEIGLVVGISTKNVSVRLFRIKEQLKKMKD</sequence>
<proteinExistence type="inferred from homology"/>